<evidence type="ECO:0000313" key="2">
    <source>
        <dbReference type="EMBL" id="TDH65555.1"/>
    </source>
</evidence>
<protein>
    <recommendedName>
        <fullName evidence="4">Secreted protein</fullName>
    </recommendedName>
</protein>
<evidence type="ECO:0008006" key="4">
    <source>
        <dbReference type="Google" id="ProtNLM"/>
    </source>
</evidence>
<proteinExistence type="predicted"/>
<dbReference type="GeneID" id="94350008"/>
<dbReference type="RefSeq" id="XP_067815054.1">
    <property type="nucleotide sequence ID" value="XM_067964337.1"/>
</dbReference>
<keyword evidence="3" id="KW-1185">Reference proteome</keyword>
<accession>A0A976FF25</accession>
<dbReference type="OrthoDB" id="128103at2759"/>
<feature type="signal peptide" evidence="1">
    <location>
        <begin position="1"/>
        <end position="22"/>
    </location>
</feature>
<comment type="caution">
    <text evidence="2">The sequence shown here is derived from an EMBL/GenBank/DDBJ whole genome shotgun (WGS) entry which is preliminary data.</text>
</comment>
<dbReference type="EMBL" id="SHOA02000013">
    <property type="protein sequence ID" value="TDH65555.1"/>
    <property type="molecule type" value="Genomic_DNA"/>
</dbReference>
<keyword evidence="1" id="KW-0732">Signal</keyword>
<dbReference type="AlphaFoldDB" id="A0A976FF25"/>
<feature type="chain" id="PRO_5037377300" description="Secreted protein" evidence="1">
    <location>
        <begin position="23"/>
        <end position="160"/>
    </location>
</feature>
<evidence type="ECO:0000256" key="1">
    <source>
        <dbReference type="SAM" id="SignalP"/>
    </source>
</evidence>
<name>A0A976FF25_BRELC</name>
<organism evidence="2 3">
    <name type="scientific">Bremia lactucae</name>
    <name type="common">Lettuce downy mildew</name>
    <dbReference type="NCBI Taxonomy" id="4779"/>
    <lineage>
        <taxon>Eukaryota</taxon>
        <taxon>Sar</taxon>
        <taxon>Stramenopiles</taxon>
        <taxon>Oomycota</taxon>
        <taxon>Peronosporomycetes</taxon>
        <taxon>Peronosporales</taxon>
        <taxon>Peronosporaceae</taxon>
        <taxon>Bremia</taxon>
    </lineage>
</organism>
<dbReference type="KEGG" id="blac:94350008"/>
<sequence>MIKRFVILSLVVLVAMISGAHADENPATPAVEKVPADTEQLPPGVSIVGEKQPVPSNSEELEQFVGGGGIIPTGGVAYRWRFSYMFGGQLRYGWRYPLRYWNRFGRPLFGSNCRFGRPWVGQLDVARCDDEKKEAEKRKHVTSCLFLMISSSVKALLEHD</sequence>
<reference evidence="2 3" key="1">
    <citation type="journal article" date="2021" name="Genome Biol.">
        <title>AFLAP: assembly-free linkage analysis pipeline using k-mers from genome sequencing data.</title>
        <authorList>
            <person name="Fletcher K."/>
            <person name="Zhang L."/>
            <person name="Gil J."/>
            <person name="Han R."/>
            <person name="Cavanaugh K."/>
            <person name="Michelmore R."/>
        </authorList>
    </citation>
    <scope>NUCLEOTIDE SEQUENCE [LARGE SCALE GENOMIC DNA]</scope>
    <source>
        <strain evidence="2 3">SF5</strain>
    </source>
</reference>
<dbReference type="Proteomes" id="UP000294530">
    <property type="component" value="Unassembled WGS sequence"/>
</dbReference>
<evidence type="ECO:0000313" key="3">
    <source>
        <dbReference type="Proteomes" id="UP000294530"/>
    </source>
</evidence>
<gene>
    <name evidence="2" type="ORF">CCR75_006267</name>
</gene>